<evidence type="ECO:0000256" key="1">
    <source>
        <dbReference type="ARBA" id="ARBA00004613"/>
    </source>
</evidence>
<dbReference type="Pfam" id="PF05938">
    <property type="entry name" value="Self-incomp_S1"/>
    <property type="match status" value="1"/>
</dbReference>
<evidence type="ECO:0000256" key="4">
    <source>
        <dbReference type="ARBA" id="ARBA00022525"/>
    </source>
</evidence>
<keyword evidence="8" id="KW-1185">Reference proteome</keyword>
<comment type="subcellular location">
    <subcellularLocation>
        <location evidence="1 6">Secreted</location>
    </subcellularLocation>
</comment>
<name>A0AAV2G0U6_9ROSI</name>
<sequence>MITTRNNGHASAGRRNLLPPPALLLLLLAAASPADAWSIWGKTTVVVRNELVNHLQMDLHCKSREDDLGGVLLQVFEEFQWSFRPNLFGGTLFYCHVNWGDGRLYWFDFYVQHRDIKRCRSVCRWSVDVHGPCSYNEHEGGYDKCYHWNYVSVRRGLLGNGTMEEGKRGLTE</sequence>
<comment type="similarity">
    <text evidence="2 6">Belongs to the plant self-incompatibility (S1) protein family.</text>
</comment>
<reference evidence="7 8" key="1">
    <citation type="submission" date="2024-04" db="EMBL/GenBank/DDBJ databases">
        <authorList>
            <person name="Fracassetti M."/>
        </authorList>
    </citation>
    <scope>NUCLEOTIDE SEQUENCE [LARGE SCALE GENOMIC DNA]</scope>
</reference>
<accession>A0AAV2G0U6</accession>
<dbReference type="GO" id="GO:0060320">
    <property type="term" value="P:rejection of self pollen"/>
    <property type="evidence" value="ECO:0007669"/>
    <property type="project" value="UniProtKB-KW"/>
</dbReference>
<keyword evidence="3 6" id="KW-0713">Self-incompatibility</keyword>
<feature type="chain" id="PRO_5043095355" description="S-protein homolog" evidence="6">
    <location>
        <begin position="37"/>
        <end position="172"/>
    </location>
</feature>
<dbReference type="PANTHER" id="PTHR31232:SF43">
    <property type="entry name" value="S-PROTEIN HOMOLOG 29-RELATED"/>
    <property type="match status" value="1"/>
</dbReference>
<organism evidence="7 8">
    <name type="scientific">Linum trigynum</name>
    <dbReference type="NCBI Taxonomy" id="586398"/>
    <lineage>
        <taxon>Eukaryota</taxon>
        <taxon>Viridiplantae</taxon>
        <taxon>Streptophyta</taxon>
        <taxon>Embryophyta</taxon>
        <taxon>Tracheophyta</taxon>
        <taxon>Spermatophyta</taxon>
        <taxon>Magnoliopsida</taxon>
        <taxon>eudicotyledons</taxon>
        <taxon>Gunneridae</taxon>
        <taxon>Pentapetalae</taxon>
        <taxon>rosids</taxon>
        <taxon>fabids</taxon>
        <taxon>Malpighiales</taxon>
        <taxon>Linaceae</taxon>
        <taxon>Linum</taxon>
    </lineage>
</organism>
<dbReference type="GO" id="GO:0005576">
    <property type="term" value="C:extracellular region"/>
    <property type="evidence" value="ECO:0007669"/>
    <property type="project" value="UniProtKB-SubCell"/>
</dbReference>
<dbReference type="PANTHER" id="PTHR31232">
    <property type="match status" value="1"/>
</dbReference>
<keyword evidence="4 6" id="KW-0964">Secreted</keyword>
<protein>
    <recommendedName>
        <fullName evidence="6">S-protein homolog</fullName>
    </recommendedName>
</protein>
<proteinExistence type="inferred from homology"/>
<evidence type="ECO:0000313" key="8">
    <source>
        <dbReference type="Proteomes" id="UP001497516"/>
    </source>
</evidence>
<dbReference type="EMBL" id="OZ034820">
    <property type="protein sequence ID" value="CAL1403854.1"/>
    <property type="molecule type" value="Genomic_DNA"/>
</dbReference>
<evidence type="ECO:0000313" key="7">
    <source>
        <dbReference type="EMBL" id="CAL1403854.1"/>
    </source>
</evidence>
<keyword evidence="5 6" id="KW-0732">Signal</keyword>
<dbReference type="Proteomes" id="UP001497516">
    <property type="component" value="Chromosome 7"/>
</dbReference>
<evidence type="ECO:0000256" key="5">
    <source>
        <dbReference type="ARBA" id="ARBA00022729"/>
    </source>
</evidence>
<dbReference type="InterPro" id="IPR010264">
    <property type="entry name" value="Self-incomp_S1"/>
</dbReference>
<evidence type="ECO:0000256" key="3">
    <source>
        <dbReference type="ARBA" id="ARBA00022471"/>
    </source>
</evidence>
<gene>
    <name evidence="7" type="ORF">LTRI10_LOCUS43757</name>
</gene>
<evidence type="ECO:0000256" key="2">
    <source>
        <dbReference type="ARBA" id="ARBA00005581"/>
    </source>
</evidence>
<dbReference type="AlphaFoldDB" id="A0AAV2G0U6"/>
<evidence type="ECO:0000256" key="6">
    <source>
        <dbReference type="RuleBase" id="RU367044"/>
    </source>
</evidence>
<feature type="signal peptide" evidence="6">
    <location>
        <begin position="1"/>
        <end position="36"/>
    </location>
</feature>